<keyword evidence="2" id="KW-1185">Reference proteome</keyword>
<evidence type="ECO:0000313" key="2">
    <source>
        <dbReference type="Proteomes" id="UP001249851"/>
    </source>
</evidence>
<sequence length="117" mass="12910">MKKSLTACNINHRQWSNLVADRVAWRHTIHKAAAQFEVDRKIHSKIRDRGGRPALPPPPHQTFLFPAVTAHGPVSSASVWSATSAPAVDVNVDKLLKSSFAKPSHDIATLLLPFFKV</sequence>
<evidence type="ECO:0000313" key="1">
    <source>
        <dbReference type="EMBL" id="KAK2554817.1"/>
    </source>
</evidence>
<dbReference type="EMBL" id="JARQWQ010000067">
    <property type="protein sequence ID" value="KAK2554817.1"/>
    <property type="molecule type" value="Genomic_DNA"/>
</dbReference>
<comment type="caution">
    <text evidence="1">The sequence shown here is derived from an EMBL/GenBank/DDBJ whole genome shotgun (WGS) entry which is preliminary data.</text>
</comment>
<name>A0AAD9Q4W0_ACRCE</name>
<organism evidence="1 2">
    <name type="scientific">Acropora cervicornis</name>
    <name type="common">Staghorn coral</name>
    <dbReference type="NCBI Taxonomy" id="6130"/>
    <lineage>
        <taxon>Eukaryota</taxon>
        <taxon>Metazoa</taxon>
        <taxon>Cnidaria</taxon>
        <taxon>Anthozoa</taxon>
        <taxon>Hexacorallia</taxon>
        <taxon>Scleractinia</taxon>
        <taxon>Astrocoeniina</taxon>
        <taxon>Acroporidae</taxon>
        <taxon>Acropora</taxon>
    </lineage>
</organism>
<reference evidence="1" key="1">
    <citation type="journal article" date="2023" name="G3 (Bethesda)">
        <title>Whole genome assembly and annotation of the endangered Caribbean coral Acropora cervicornis.</title>
        <authorList>
            <person name="Selwyn J.D."/>
            <person name="Vollmer S.V."/>
        </authorList>
    </citation>
    <scope>NUCLEOTIDE SEQUENCE</scope>
    <source>
        <strain evidence="1">K2</strain>
    </source>
</reference>
<proteinExistence type="predicted"/>
<dbReference type="AlphaFoldDB" id="A0AAD9Q4W0"/>
<gene>
    <name evidence="1" type="ORF">P5673_023789</name>
</gene>
<reference evidence="1" key="2">
    <citation type="journal article" date="2023" name="Science">
        <title>Genomic signatures of disease resistance in endangered staghorn corals.</title>
        <authorList>
            <person name="Vollmer S.V."/>
            <person name="Selwyn J.D."/>
            <person name="Despard B.A."/>
            <person name="Roesel C.L."/>
        </authorList>
    </citation>
    <scope>NUCLEOTIDE SEQUENCE</scope>
    <source>
        <strain evidence="1">K2</strain>
    </source>
</reference>
<accession>A0AAD9Q4W0</accession>
<protein>
    <submittedName>
        <fullName evidence="1">Uncharacterized protein</fullName>
    </submittedName>
</protein>
<dbReference type="Proteomes" id="UP001249851">
    <property type="component" value="Unassembled WGS sequence"/>
</dbReference>